<proteinExistence type="predicted"/>
<dbReference type="InterPro" id="IPR036728">
    <property type="entry name" value="PBP_GOBP_sf"/>
</dbReference>
<evidence type="ECO:0000313" key="2">
    <source>
        <dbReference type="EMBL" id="KAL1138513.1"/>
    </source>
</evidence>
<dbReference type="SUPFAM" id="SSF47565">
    <property type="entry name" value="Insect pheromone/odorant-binding proteins"/>
    <property type="match status" value="1"/>
</dbReference>
<dbReference type="SMART" id="SM00708">
    <property type="entry name" value="PhBP"/>
    <property type="match status" value="1"/>
</dbReference>
<name>A0ABD0YR98_9HEMI</name>
<organism evidence="2 3">
    <name type="scientific">Ranatra chinensis</name>
    <dbReference type="NCBI Taxonomy" id="642074"/>
    <lineage>
        <taxon>Eukaryota</taxon>
        <taxon>Metazoa</taxon>
        <taxon>Ecdysozoa</taxon>
        <taxon>Arthropoda</taxon>
        <taxon>Hexapoda</taxon>
        <taxon>Insecta</taxon>
        <taxon>Pterygota</taxon>
        <taxon>Neoptera</taxon>
        <taxon>Paraneoptera</taxon>
        <taxon>Hemiptera</taxon>
        <taxon>Heteroptera</taxon>
        <taxon>Panheteroptera</taxon>
        <taxon>Nepomorpha</taxon>
        <taxon>Nepidae</taxon>
        <taxon>Ranatrinae</taxon>
        <taxon>Ranatra</taxon>
    </lineage>
</organism>
<keyword evidence="3" id="KW-1185">Reference proteome</keyword>
<dbReference type="PANTHER" id="PTHR11857">
    <property type="entry name" value="ODORANT BINDING PROTEIN-RELATED"/>
    <property type="match status" value="1"/>
</dbReference>
<dbReference type="AlphaFoldDB" id="A0ABD0YR98"/>
<dbReference type="CDD" id="cd23992">
    <property type="entry name" value="PBP_GOBP"/>
    <property type="match status" value="1"/>
</dbReference>
<comment type="caution">
    <text evidence="2">The sequence shown here is derived from an EMBL/GenBank/DDBJ whole genome shotgun (WGS) entry which is preliminary data.</text>
</comment>
<dbReference type="Proteomes" id="UP001558652">
    <property type="component" value="Unassembled WGS sequence"/>
</dbReference>
<evidence type="ECO:0000256" key="1">
    <source>
        <dbReference type="ARBA" id="ARBA00022729"/>
    </source>
</evidence>
<keyword evidence="1" id="KW-0732">Signal</keyword>
<sequence length="143" mass="16294">MPLLSSRNSKFFKDLRASPEFKEKFHKSLEKCQAEFHVTPEDIKKMFAEDLSADDENGKCMMGCMFADMGTIQNNEYSVENCLGMNKEKYTDPKDVEKADEVVKACGKEVPTGLNNNCALAYEIIKCYKAEAEKHDLKMPEVF</sequence>
<dbReference type="EMBL" id="JBFDAA010000003">
    <property type="protein sequence ID" value="KAL1138513.1"/>
    <property type="molecule type" value="Genomic_DNA"/>
</dbReference>
<reference evidence="2 3" key="1">
    <citation type="submission" date="2024-07" db="EMBL/GenBank/DDBJ databases">
        <title>Chromosome-level genome assembly of the water stick insect Ranatra chinensis (Heteroptera: Nepidae).</title>
        <authorList>
            <person name="Liu X."/>
        </authorList>
    </citation>
    <scope>NUCLEOTIDE SEQUENCE [LARGE SCALE GENOMIC DNA]</scope>
    <source>
        <strain evidence="2">Cailab_2021Rc</strain>
        <tissue evidence="2">Muscle</tissue>
    </source>
</reference>
<evidence type="ECO:0000313" key="3">
    <source>
        <dbReference type="Proteomes" id="UP001558652"/>
    </source>
</evidence>
<dbReference type="InterPro" id="IPR006170">
    <property type="entry name" value="PBP/GOBP"/>
</dbReference>
<dbReference type="Gene3D" id="1.10.238.20">
    <property type="entry name" value="Pheromone/general odorant binding protein domain"/>
    <property type="match status" value="1"/>
</dbReference>
<dbReference type="Pfam" id="PF01395">
    <property type="entry name" value="PBP_GOBP"/>
    <property type="match status" value="1"/>
</dbReference>
<protein>
    <submittedName>
        <fullName evidence="2">Uncharacterized protein</fullName>
    </submittedName>
</protein>
<gene>
    <name evidence="2" type="ORF">AAG570_008576</name>
</gene>
<accession>A0ABD0YR98</accession>